<gene>
    <name evidence="2" type="ORF">BW34_01951</name>
</gene>
<keyword evidence="3" id="KW-1185">Reference proteome</keyword>
<name>A0A031FRE4_9MICO</name>
<sequence>MRPRAVAVAVAVADGIRVGSVAVPDADGDSGAERPRDPLADSDAYSDADGSARDTSRRAADRHRSRR</sequence>
<dbReference type="EMBL" id="JFYO01000006">
    <property type="protein sequence ID" value="EZP26751.1"/>
    <property type="molecule type" value="Genomic_DNA"/>
</dbReference>
<reference evidence="2 3" key="1">
    <citation type="submission" date="2014-03" db="EMBL/GenBank/DDBJ databases">
        <title>Draft Genome Sequences of 13 Willow Endophytes.</title>
        <authorList>
            <person name="Gan H.Y."/>
            <person name="Gan H.M."/>
            <person name="Savka M.A."/>
            <person name="Hudson A.O."/>
        </authorList>
    </citation>
    <scope>NUCLEOTIDE SEQUENCE [LARGE SCALE GENOMIC DNA]</scope>
    <source>
        <strain evidence="2 3">RIT293</strain>
    </source>
</reference>
<evidence type="ECO:0000313" key="3">
    <source>
        <dbReference type="Proteomes" id="UP000024001"/>
    </source>
</evidence>
<dbReference type="AlphaFoldDB" id="A0A031FRE4"/>
<evidence type="ECO:0000256" key="1">
    <source>
        <dbReference type="SAM" id="MobiDB-lite"/>
    </source>
</evidence>
<dbReference type="Proteomes" id="UP000024001">
    <property type="component" value="Unassembled WGS sequence"/>
</dbReference>
<protein>
    <submittedName>
        <fullName evidence="2">Uncharacterized protein</fullName>
    </submittedName>
</protein>
<organism evidence="2 3">
    <name type="scientific">Microbacterium oleivorans</name>
    <dbReference type="NCBI Taxonomy" id="273677"/>
    <lineage>
        <taxon>Bacteria</taxon>
        <taxon>Bacillati</taxon>
        <taxon>Actinomycetota</taxon>
        <taxon>Actinomycetes</taxon>
        <taxon>Micrococcales</taxon>
        <taxon>Microbacteriaceae</taxon>
        <taxon>Microbacterium</taxon>
    </lineage>
</organism>
<feature type="compositionally biased region" description="Basic and acidic residues" evidence="1">
    <location>
        <begin position="50"/>
        <end position="59"/>
    </location>
</feature>
<proteinExistence type="predicted"/>
<comment type="caution">
    <text evidence="2">The sequence shown here is derived from an EMBL/GenBank/DDBJ whole genome shotgun (WGS) entry which is preliminary data.</text>
</comment>
<evidence type="ECO:0000313" key="2">
    <source>
        <dbReference type="EMBL" id="EZP26751.1"/>
    </source>
</evidence>
<accession>A0A031FRE4</accession>
<feature type="region of interest" description="Disordered" evidence="1">
    <location>
        <begin position="21"/>
        <end position="67"/>
    </location>
</feature>